<keyword evidence="1" id="KW-0547">Nucleotide-binding</keyword>
<evidence type="ECO:0000313" key="5">
    <source>
        <dbReference type="EMBL" id="MCU9837569.1"/>
    </source>
</evidence>
<dbReference type="PANTHER" id="PTHR35372:SF2">
    <property type="entry name" value="SF3 HELICASE DOMAIN-CONTAINING PROTEIN"/>
    <property type="match status" value="1"/>
</dbReference>
<accession>A0ABT2WNU3</accession>
<evidence type="ECO:0000256" key="2">
    <source>
        <dbReference type="ARBA" id="ARBA00022801"/>
    </source>
</evidence>
<dbReference type="InterPro" id="IPR027417">
    <property type="entry name" value="P-loop_NTPase"/>
</dbReference>
<proteinExistence type="predicted"/>
<dbReference type="NCBIfam" id="TIGR01613">
    <property type="entry name" value="primase_Cterm"/>
    <property type="match status" value="1"/>
</dbReference>
<dbReference type="EMBL" id="JAOVQN010000005">
    <property type="protein sequence ID" value="MCU9837569.1"/>
    <property type="molecule type" value="Genomic_DNA"/>
</dbReference>
<dbReference type="PANTHER" id="PTHR35372">
    <property type="entry name" value="ATP BINDING PROTEIN-RELATED"/>
    <property type="match status" value="1"/>
</dbReference>
<protein>
    <submittedName>
        <fullName evidence="5">Phage/plasmid primase, P4 family</fullName>
    </submittedName>
</protein>
<reference evidence="5 6" key="1">
    <citation type="submission" date="2022-10" db="EMBL/GenBank/DDBJ databases">
        <title>Ruegeria sp. nov., isolated from ocean surface water.</title>
        <authorList>
            <person name="He W."/>
            <person name="Wang L."/>
            <person name="Zhang D.-F."/>
        </authorList>
    </citation>
    <scope>NUCLEOTIDE SEQUENCE [LARGE SCALE GENOMIC DNA]</scope>
    <source>
        <strain evidence="5 6">WL0004</strain>
    </source>
</reference>
<sequence>MKIGVFTHADLRTPPPGKAFTAAPDSSLTRVTNGSLIRSDYQTRDVQTLAVLAQWMRDTATASQHLTAGIADHAQAVVVPASSVAQVGELPVIARSNEHLRFPAGPALMCVDSDSAGQEITFDQVWQAVTQSAPAVAGHAAIQTSSSSACVTLGATQTGLRGIHTFFHVTDGQDIPRALTALHQRMMLAGFTRHKLSESGAFLARSFADQALKVPSQPIYLKASVTPPVTQQKLFQMRDGVEMLDTRACIPDLTTEEAAELTKHLTEAEAALRPEMDAARDAYLVRRTADLAARTGLTEEAALNTIEQAMDGQVLGHDFVLHLKDGTVTVGEILRDPQRWNGVTCCDPIEPDYPSGPTVAKIFTEGRRGRVHSFAHAGGDKGTVYRFVPLMPEVLRPIHSAPTDSANWWDEVLPAPLPPLDAGSGERPDVSHDFLALEICDGGFSRNARLWGESTKWLLWDGRRWFIDERMQVWDIVRGFLRRKAEQVLDWALREAAAQPDDRAAGHIERWGRQTAHNLRQAATNAALHQMLCWTHGLAVTSADLDADPMLLGTPDGVVDLRTGVLRPAERDDLITQCAGCVPAAPGTHAPIWEAFLHRVMDGDAKMIGFLQRAIGYALTGLVTEQKFLFMTGGGRNGKGVFLNTVLSIMQDYGRKAPANLFLETRNQEHSTAIAGLRGKRFVFGSEIPKGAFWNETVLKDLTGGDMLTARFMRADYFDFAPQFLLCIAANSKPALRDTSQAIRDRLLLVPFDVYIPPEERDPHLPEKLKAEWPAILRWAVDGCLAWQAQGLNPPDKVRVASDDYVTSEDFLGQFLDERCVRVGNTAAKDFAEAYNAWRGEEGLRPIPKAQIVKDMADHGIPYQRTRLNGTQPWAFIGVGLKIAKYGGLGVVCDAADGVLS</sequence>
<dbReference type="SMART" id="SM00885">
    <property type="entry name" value="D5_N"/>
    <property type="match status" value="1"/>
</dbReference>
<evidence type="ECO:0000313" key="6">
    <source>
        <dbReference type="Proteomes" id="UP001321014"/>
    </source>
</evidence>
<dbReference type="InterPro" id="IPR045455">
    <property type="entry name" value="NrS-1_pol-like_helicase"/>
</dbReference>
<dbReference type="InterPro" id="IPR006500">
    <property type="entry name" value="Helicase_put_C_phage/plasmid"/>
</dbReference>
<evidence type="ECO:0000256" key="1">
    <source>
        <dbReference type="ARBA" id="ARBA00022741"/>
    </source>
</evidence>
<dbReference type="PROSITE" id="PS51206">
    <property type="entry name" value="SF3_HELICASE_1"/>
    <property type="match status" value="1"/>
</dbReference>
<dbReference type="SUPFAM" id="SSF52540">
    <property type="entry name" value="P-loop containing nucleoside triphosphate hydrolases"/>
    <property type="match status" value="1"/>
</dbReference>
<evidence type="ECO:0000259" key="4">
    <source>
        <dbReference type="PROSITE" id="PS51206"/>
    </source>
</evidence>
<dbReference type="InterPro" id="IPR014818">
    <property type="entry name" value="Phage/plasmid_primase_P4_C"/>
</dbReference>
<keyword evidence="6" id="KW-1185">Reference proteome</keyword>
<keyword evidence="2" id="KW-0378">Hydrolase</keyword>
<keyword evidence="3" id="KW-0067">ATP-binding</keyword>
<dbReference type="Pfam" id="PF19263">
    <property type="entry name" value="DUF5906"/>
    <property type="match status" value="1"/>
</dbReference>
<name>A0ABT2WNU3_9RHOB</name>
<feature type="domain" description="SF3 helicase" evidence="4">
    <location>
        <begin position="606"/>
        <end position="765"/>
    </location>
</feature>
<dbReference type="RefSeq" id="WP_263387685.1">
    <property type="nucleotide sequence ID" value="NZ_JAOVQN010000005.1"/>
</dbReference>
<comment type="caution">
    <text evidence="5">The sequence shown here is derived from an EMBL/GenBank/DDBJ whole genome shotgun (WGS) entry which is preliminary data.</text>
</comment>
<organism evidence="5 6">
    <name type="scientific">Ruegeria marisflavi</name>
    <dbReference type="NCBI Taxonomy" id="2984152"/>
    <lineage>
        <taxon>Bacteria</taxon>
        <taxon>Pseudomonadati</taxon>
        <taxon>Pseudomonadota</taxon>
        <taxon>Alphaproteobacteria</taxon>
        <taxon>Rhodobacterales</taxon>
        <taxon>Roseobacteraceae</taxon>
        <taxon>Ruegeria</taxon>
    </lineage>
</organism>
<dbReference type="Pfam" id="PF08706">
    <property type="entry name" value="D5_N"/>
    <property type="match status" value="1"/>
</dbReference>
<dbReference type="Proteomes" id="UP001321014">
    <property type="component" value="Unassembled WGS sequence"/>
</dbReference>
<gene>
    <name evidence="5" type="ORF">OEZ49_07300</name>
</gene>
<evidence type="ECO:0000256" key="3">
    <source>
        <dbReference type="ARBA" id="ARBA00022840"/>
    </source>
</evidence>
<dbReference type="Gene3D" id="3.40.50.300">
    <property type="entry name" value="P-loop containing nucleotide triphosphate hydrolases"/>
    <property type="match status" value="1"/>
</dbReference>
<dbReference type="InterPro" id="IPR014015">
    <property type="entry name" value="Helicase_SF3_DNA-vir"/>
</dbReference>
<dbReference type="InterPro" id="IPR051620">
    <property type="entry name" value="ORF904-like_C"/>
</dbReference>